<keyword evidence="7" id="KW-0694">RNA-binding</keyword>
<dbReference type="PROSITE" id="PS50103">
    <property type="entry name" value="ZF_C3H1"/>
    <property type="match status" value="2"/>
</dbReference>
<name>A0AAW1P2X1_9CHLO</name>
<dbReference type="SMART" id="SM00356">
    <property type="entry name" value="ZnF_C3H1"/>
    <property type="match status" value="3"/>
</dbReference>
<evidence type="ECO:0000256" key="3">
    <source>
        <dbReference type="ARBA" id="ARBA00022723"/>
    </source>
</evidence>
<proteinExistence type="predicted"/>
<feature type="compositionally biased region" description="Polar residues" evidence="10">
    <location>
        <begin position="195"/>
        <end position="214"/>
    </location>
</feature>
<keyword evidence="4" id="KW-0677">Repeat</keyword>
<dbReference type="GO" id="GO:0008270">
    <property type="term" value="F:zinc ion binding"/>
    <property type="evidence" value="ECO:0007669"/>
    <property type="project" value="UniProtKB-KW"/>
</dbReference>
<keyword evidence="6 9" id="KW-0862">Zinc</keyword>
<dbReference type="AlphaFoldDB" id="A0AAW1P2X1"/>
<dbReference type="Gene3D" id="4.10.1000.10">
    <property type="entry name" value="Zinc finger, CCCH-type"/>
    <property type="match status" value="1"/>
</dbReference>
<evidence type="ECO:0000256" key="6">
    <source>
        <dbReference type="ARBA" id="ARBA00022833"/>
    </source>
</evidence>
<evidence type="ECO:0000259" key="11">
    <source>
        <dbReference type="PROSITE" id="PS50103"/>
    </source>
</evidence>
<dbReference type="GO" id="GO:0003723">
    <property type="term" value="F:RNA binding"/>
    <property type="evidence" value="ECO:0007669"/>
    <property type="project" value="UniProtKB-KW"/>
</dbReference>
<feature type="zinc finger region" description="C3H1-type" evidence="9">
    <location>
        <begin position="57"/>
        <end position="83"/>
    </location>
</feature>
<evidence type="ECO:0000313" key="12">
    <source>
        <dbReference type="EMBL" id="KAK9803317.1"/>
    </source>
</evidence>
<dbReference type="InterPro" id="IPR036855">
    <property type="entry name" value="Znf_CCCH_sf"/>
</dbReference>
<feature type="domain" description="C3H1-type" evidence="11">
    <location>
        <begin position="57"/>
        <end position="83"/>
    </location>
</feature>
<feature type="region of interest" description="Disordered" evidence="10">
    <location>
        <begin position="137"/>
        <end position="232"/>
    </location>
</feature>
<evidence type="ECO:0000256" key="7">
    <source>
        <dbReference type="ARBA" id="ARBA00022884"/>
    </source>
</evidence>
<dbReference type="GO" id="GO:0005634">
    <property type="term" value="C:nucleus"/>
    <property type="evidence" value="ECO:0007669"/>
    <property type="project" value="UniProtKB-SubCell"/>
</dbReference>
<evidence type="ECO:0000256" key="5">
    <source>
        <dbReference type="ARBA" id="ARBA00022771"/>
    </source>
</evidence>
<dbReference type="Proteomes" id="UP001465755">
    <property type="component" value="Unassembled WGS sequence"/>
</dbReference>
<dbReference type="EMBL" id="JALJOQ010000060">
    <property type="protein sequence ID" value="KAK9803317.1"/>
    <property type="molecule type" value="Genomic_DNA"/>
</dbReference>
<evidence type="ECO:0000256" key="2">
    <source>
        <dbReference type="ARBA" id="ARBA00022664"/>
    </source>
</evidence>
<evidence type="ECO:0000256" key="9">
    <source>
        <dbReference type="PROSITE-ProRule" id="PRU00723"/>
    </source>
</evidence>
<gene>
    <name evidence="12" type="ORF">WJX73_000983</name>
</gene>
<comment type="subcellular location">
    <subcellularLocation>
        <location evidence="1">Nucleus</location>
    </subcellularLocation>
</comment>
<dbReference type="GO" id="GO:0006397">
    <property type="term" value="P:mRNA processing"/>
    <property type="evidence" value="ECO:0007669"/>
    <property type="project" value="UniProtKB-KW"/>
</dbReference>
<keyword evidence="13" id="KW-1185">Reference proteome</keyword>
<dbReference type="InterPro" id="IPR045348">
    <property type="entry name" value="CPSF4/Yth1"/>
</dbReference>
<keyword evidence="3 9" id="KW-0479">Metal-binding</keyword>
<organism evidence="12 13">
    <name type="scientific">Symbiochloris irregularis</name>
    <dbReference type="NCBI Taxonomy" id="706552"/>
    <lineage>
        <taxon>Eukaryota</taxon>
        <taxon>Viridiplantae</taxon>
        <taxon>Chlorophyta</taxon>
        <taxon>core chlorophytes</taxon>
        <taxon>Trebouxiophyceae</taxon>
        <taxon>Trebouxiales</taxon>
        <taxon>Trebouxiaceae</taxon>
        <taxon>Symbiochloris</taxon>
    </lineage>
</organism>
<reference evidence="12 13" key="1">
    <citation type="journal article" date="2024" name="Nat. Commun.">
        <title>Phylogenomics reveals the evolutionary origins of lichenization in chlorophyte algae.</title>
        <authorList>
            <person name="Puginier C."/>
            <person name="Libourel C."/>
            <person name="Otte J."/>
            <person name="Skaloud P."/>
            <person name="Haon M."/>
            <person name="Grisel S."/>
            <person name="Petersen M."/>
            <person name="Berrin J.G."/>
            <person name="Delaux P.M."/>
            <person name="Dal Grande F."/>
            <person name="Keller J."/>
        </authorList>
    </citation>
    <scope>NUCLEOTIDE SEQUENCE [LARGE SCALE GENOMIC DNA]</scope>
    <source>
        <strain evidence="12 13">SAG 2036</strain>
    </source>
</reference>
<feature type="zinc finger region" description="C3H1-type" evidence="9">
    <location>
        <begin position="110"/>
        <end position="137"/>
    </location>
</feature>
<evidence type="ECO:0000256" key="1">
    <source>
        <dbReference type="ARBA" id="ARBA00004123"/>
    </source>
</evidence>
<sequence length="327" mass="36584">MDDDDLNFDFEDNLAEQQAAHDRMRQEAQQAHQHELMTHHNHLPQATGQGFQPRRHFRQTVCTYWLKGLCMKGNECGFLHEFDPTKMPICRTLLRYGECKEPDCPYKHTLDDVKECNMYRLGFCVYGPTCRYKHTRLPGPAPDPSTVDAAKPREQRSSFHNYQPRTYDIANRPRPAMPYLGGGDRPDLARPENNPPSANDHVNQNGDQASTSQAHMRDSSGDMMSQQPHHMMNHMGGPGNMPRGTFPMMPGGPGLAFPPPGAMFPMHIMPPGGGMNGMNGRMMMGPHGIMPGPHPMMMRPNMGGRGMMRGGMGGRGPMRPPGRGYGY</sequence>
<keyword evidence="5 9" id="KW-0863">Zinc-finger</keyword>
<dbReference type="PANTHER" id="PTHR23102:SF24">
    <property type="entry name" value="CLEAVAGE AND POLYADENYLATION SPECIFICITY FACTOR SUBUNIT 4"/>
    <property type="match status" value="1"/>
</dbReference>
<evidence type="ECO:0000256" key="8">
    <source>
        <dbReference type="ARBA" id="ARBA00023242"/>
    </source>
</evidence>
<evidence type="ECO:0000256" key="10">
    <source>
        <dbReference type="SAM" id="MobiDB-lite"/>
    </source>
</evidence>
<dbReference type="SUPFAM" id="SSF90229">
    <property type="entry name" value="CCCH zinc finger"/>
    <property type="match status" value="1"/>
</dbReference>
<accession>A0AAW1P2X1</accession>
<dbReference type="InterPro" id="IPR000571">
    <property type="entry name" value="Znf_CCCH"/>
</dbReference>
<evidence type="ECO:0000256" key="4">
    <source>
        <dbReference type="ARBA" id="ARBA00022737"/>
    </source>
</evidence>
<keyword evidence="8" id="KW-0539">Nucleus</keyword>
<protein>
    <recommendedName>
        <fullName evidence="11">C3H1-type domain-containing protein</fullName>
    </recommendedName>
</protein>
<evidence type="ECO:0000313" key="13">
    <source>
        <dbReference type="Proteomes" id="UP001465755"/>
    </source>
</evidence>
<comment type="caution">
    <text evidence="12">The sequence shown here is derived from an EMBL/GenBank/DDBJ whole genome shotgun (WGS) entry which is preliminary data.</text>
</comment>
<keyword evidence="2" id="KW-0507">mRNA processing</keyword>
<dbReference type="PANTHER" id="PTHR23102">
    <property type="entry name" value="CLEAVAGE AND POLYADENYLATION SPECIFICITY FACTOR SUBUNIT 4-RELATED"/>
    <property type="match status" value="1"/>
</dbReference>
<feature type="domain" description="C3H1-type" evidence="11">
    <location>
        <begin position="110"/>
        <end position="137"/>
    </location>
</feature>